<gene>
    <name evidence="2" type="ORF">ITI46_11315</name>
</gene>
<name>A0ABS3XA63_9ACTN</name>
<comment type="caution">
    <text evidence="2">The sequence shown here is derived from an EMBL/GenBank/DDBJ whole genome shotgun (WGS) entry which is preliminary data.</text>
</comment>
<dbReference type="RefSeq" id="WP_209239342.1">
    <property type="nucleotide sequence ID" value="NZ_JADKMA010000044.1"/>
</dbReference>
<organism evidence="2 3">
    <name type="scientific">Streptomyces oryzae</name>
    <dbReference type="NCBI Taxonomy" id="1434886"/>
    <lineage>
        <taxon>Bacteria</taxon>
        <taxon>Bacillati</taxon>
        <taxon>Actinomycetota</taxon>
        <taxon>Actinomycetes</taxon>
        <taxon>Kitasatosporales</taxon>
        <taxon>Streptomycetaceae</taxon>
        <taxon>Streptomyces</taxon>
    </lineage>
</organism>
<protein>
    <recommendedName>
        <fullName evidence="4">Integral membrane protein</fullName>
    </recommendedName>
</protein>
<feature type="transmembrane region" description="Helical" evidence="1">
    <location>
        <begin position="21"/>
        <end position="41"/>
    </location>
</feature>
<proteinExistence type="predicted"/>
<reference evidence="2 3" key="1">
    <citation type="submission" date="2020-11" db="EMBL/GenBank/DDBJ databases">
        <title>Streptomyces spirodelae sp. nov., isolated from duckweed.</title>
        <authorList>
            <person name="Saimee Y."/>
            <person name="Duangmal K."/>
        </authorList>
    </citation>
    <scope>NUCLEOTIDE SEQUENCE [LARGE SCALE GENOMIC DNA]</scope>
    <source>
        <strain evidence="2 3">S16-07</strain>
    </source>
</reference>
<keyword evidence="1" id="KW-0472">Membrane</keyword>
<keyword evidence="1" id="KW-0812">Transmembrane</keyword>
<feature type="transmembrane region" description="Helical" evidence="1">
    <location>
        <begin position="113"/>
        <end position="134"/>
    </location>
</feature>
<dbReference type="EMBL" id="JADKMA010000044">
    <property type="protein sequence ID" value="MBO8192250.1"/>
    <property type="molecule type" value="Genomic_DNA"/>
</dbReference>
<sequence length="142" mass="14623">MNAYEHKHTAPPLLRRPDWPVVIGLAVVALVRPLFSITGLSDSLGKPATPLILTAAISAVWVGAGVLNRVREPLPTLVAAGLAYALGTLVLSGVLSPLLDGELAGPLAQPQSIVPLFAVNAAWGALCGVCSLGLRRARGHGD</sequence>
<evidence type="ECO:0000256" key="1">
    <source>
        <dbReference type="SAM" id="Phobius"/>
    </source>
</evidence>
<keyword evidence="3" id="KW-1185">Reference proteome</keyword>
<accession>A0ABS3XA63</accession>
<dbReference type="Proteomes" id="UP001519064">
    <property type="component" value="Unassembled WGS sequence"/>
</dbReference>
<feature type="transmembrane region" description="Helical" evidence="1">
    <location>
        <begin position="47"/>
        <end position="67"/>
    </location>
</feature>
<evidence type="ECO:0000313" key="3">
    <source>
        <dbReference type="Proteomes" id="UP001519064"/>
    </source>
</evidence>
<keyword evidence="1" id="KW-1133">Transmembrane helix</keyword>
<feature type="transmembrane region" description="Helical" evidence="1">
    <location>
        <begin position="74"/>
        <end position="93"/>
    </location>
</feature>
<evidence type="ECO:0008006" key="4">
    <source>
        <dbReference type="Google" id="ProtNLM"/>
    </source>
</evidence>
<evidence type="ECO:0000313" key="2">
    <source>
        <dbReference type="EMBL" id="MBO8192250.1"/>
    </source>
</evidence>